<accession>A0ACB8FLY8</accession>
<evidence type="ECO:0000313" key="2">
    <source>
        <dbReference type="Proteomes" id="UP000827872"/>
    </source>
</evidence>
<sequence length="355" mass="38944">MPGDRHQPLTEAIGQMLALQRRSPSWEVAEGGEASWQETSARRPCFQAGYYQLQGGRSCEQTIGEDPGGRSPQRRGFLHTSEALVILVLTAAGVEWTFHIATFGAPTTFHYNMGLELTSQFGGGHYGSQKGQMSFGSGEIPTSFRSKTEKLRRSFDSGDISEDEGSQHGLQQLHKLPQEDKPDSPPASVEEGLCGRSLKSFEGHQNCGGVPEAQGGPKWILVQEDSPDEGKGELQLPEASPGSGGGDLEDCRPMGSKALFSLRDQKLHSFQAICFKTQRLLVPGTVKSEAPLQIQEKQACVAVHGALRMKPKCSKRLLLRVKRHLEFQGPSKESQKEMLKDFEGTLEPPLCQKMR</sequence>
<keyword evidence="2" id="KW-1185">Reference proteome</keyword>
<dbReference type="EMBL" id="CM037619">
    <property type="protein sequence ID" value="KAH8006369.1"/>
    <property type="molecule type" value="Genomic_DNA"/>
</dbReference>
<organism evidence="1 2">
    <name type="scientific">Sphaerodactylus townsendi</name>
    <dbReference type="NCBI Taxonomy" id="933632"/>
    <lineage>
        <taxon>Eukaryota</taxon>
        <taxon>Metazoa</taxon>
        <taxon>Chordata</taxon>
        <taxon>Craniata</taxon>
        <taxon>Vertebrata</taxon>
        <taxon>Euteleostomi</taxon>
        <taxon>Lepidosauria</taxon>
        <taxon>Squamata</taxon>
        <taxon>Bifurcata</taxon>
        <taxon>Gekkota</taxon>
        <taxon>Sphaerodactylidae</taxon>
        <taxon>Sphaerodactylus</taxon>
    </lineage>
</organism>
<protein>
    <submittedName>
        <fullName evidence="1">Uncharacterized protein</fullName>
    </submittedName>
</protein>
<reference evidence="1" key="1">
    <citation type="submission" date="2021-08" db="EMBL/GenBank/DDBJ databases">
        <title>The first chromosome-level gecko genome reveals the dynamic sex chromosomes of Neotropical dwarf geckos (Sphaerodactylidae: Sphaerodactylus).</title>
        <authorList>
            <person name="Pinto B.J."/>
            <person name="Keating S.E."/>
            <person name="Gamble T."/>
        </authorList>
    </citation>
    <scope>NUCLEOTIDE SEQUENCE</scope>
    <source>
        <strain evidence="1">TG3544</strain>
    </source>
</reference>
<dbReference type="Proteomes" id="UP000827872">
    <property type="component" value="Linkage Group LG06"/>
</dbReference>
<name>A0ACB8FLY8_9SAUR</name>
<proteinExistence type="predicted"/>
<gene>
    <name evidence="1" type="ORF">K3G42_003059</name>
</gene>
<evidence type="ECO:0000313" key="1">
    <source>
        <dbReference type="EMBL" id="KAH8006369.1"/>
    </source>
</evidence>
<comment type="caution">
    <text evidence="1">The sequence shown here is derived from an EMBL/GenBank/DDBJ whole genome shotgun (WGS) entry which is preliminary data.</text>
</comment>